<evidence type="ECO:0000256" key="4">
    <source>
        <dbReference type="ARBA" id="ARBA00012096"/>
    </source>
</evidence>
<dbReference type="EC" id="4.3.1.19" evidence="4"/>
<dbReference type="InterPro" id="IPR050147">
    <property type="entry name" value="Ser/Thr_Dehydratase"/>
</dbReference>
<evidence type="ECO:0000256" key="3">
    <source>
        <dbReference type="ARBA" id="ARBA00010869"/>
    </source>
</evidence>
<dbReference type="Proteomes" id="UP000319716">
    <property type="component" value="Unassembled WGS sequence"/>
</dbReference>
<evidence type="ECO:0000313" key="10">
    <source>
        <dbReference type="EMBL" id="GAY78167.1"/>
    </source>
</evidence>
<dbReference type="GO" id="GO:0030170">
    <property type="term" value="F:pyridoxal phosphate binding"/>
    <property type="evidence" value="ECO:0007669"/>
    <property type="project" value="InterPro"/>
</dbReference>
<evidence type="ECO:0000259" key="9">
    <source>
        <dbReference type="Pfam" id="PF00291"/>
    </source>
</evidence>
<proteinExistence type="inferred from homology"/>
<gene>
    <name evidence="10" type="ORF">NBRC111894_3721</name>
</gene>
<evidence type="ECO:0000313" key="11">
    <source>
        <dbReference type="Proteomes" id="UP000319716"/>
    </source>
</evidence>
<dbReference type="GO" id="GO:0009097">
    <property type="term" value="P:isoleucine biosynthetic process"/>
    <property type="evidence" value="ECO:0007669"/>
    <property type="project" value="TreeGrafter"/>
</dbReference>
<comment type="cofactor">
    <cofactor evidence="2">
        <name>pyridoxal 5'-phosphate</name>
        <dbReference type="ChEBI" id="CHEBI:597326"/>
    </cofactor>
</comment>
<keyword evidence="6 10" id="KW-0456">Lyase</keyword>
<dbReference type="PROSITE" id="PS00165">
    <property type="entry name" value="DEHYDRATASE_SER_THR"/>
    <property type="match status" value="1"/>
</dbReference>
<feature type="domain" description="Tryptophan synthase beta chain-like PALP" evidence="9">
    <location>
        <begin position="25"/>
        <end position="317"/>
    </location>
</feature>
<dbReference type="FunFam" id="3.40.50.1100:FF:000005">
    <property type="entry name" value="Threonine dehydratase catabolic"/>
    <property type="match status" value="1"/>
</dbReference>
<dbReference type="InterPro" id="IPR036052">
    <property type="entry name" value="TrpB-like_PALP_sf"/>
</dbReference>
<dbReference type="CDD" id="cd01562">
    <property type="entry name" value="Thr-dehyd"/>
    <property type="match status" value="1"/>
</dbReference>
<dbReference type="Pfam" id="PF00291">
    <property type="entry name" value="PALP"/>
    <property type="match status" value="1"/>
</dbReference>
<comment type="function">
    <text evidence="7">Catalyzes the anaerobic formation of alpha-ketobutyrate and ammonia from threonine in a two-step reaction. The first step involved a dehydration of threonine and a production of enamine intermediates (aminocrotonate), which tautomerizes to its imine form (iminobutyrate). Both intermediates are unstable and short-lived. The second step is the nonenzymatic hydrolysis of the enamine/imine intermediates to form 2-ketobutyrate and free ammonia. In the low water environment of the cell, the second step is accelerated by RidA.</text>
</comment>
<dbReference type="PANTHER" id="PTHR48078">
    <property type="entry name" value="THREONINE DEHYDRATASE, MITOCHONDRIAL-RELATED"/>
    <property type="match status" value="1"/>
</dbReference>
<keyword evidence="5" id="KW-0663">Pyridoxal phosphate</keyword>
<dbReference type="InterPro" id="IPR000634">
    <property type="entry name" value="Ser/Thr_deHydtase_PyrdxlP-BS"/>
</dbReference>
<dbReference type="GO" id="GO:0004794">
    <property type="term" value="F:threonine deaminase activity"/>
    <property type="evidence" value="ECO:0007669"/>
    <property type="project" value="UniProtKB-EC"/>
</dbReference>
<dbReference type="PANTHER" id="PTHR48078:SF6">
    <property type="entry name" value="L-THREONINE DEHYDRATASE CATABOLIC TDCB"/>
    <property type="match status" value="1"/>
</dbReference>
<dbReference type="EMBL" id="BEXB01000041">
    <property type="protein sequence ID" value="GAY78167.1"/>
    <property type="molecule type" value="Genomic_DNA"/>
</dbReference>
<sequence length="336" mass="35944">MNDEMQALVKPKITVHDIWKARKTITPYVHKTPLVYAPSLSQKSGAKIYLKYEHLHPSGAFKLRGAINALCHLSEKQKAQGVTTFSTGNHGIAVAMAAQQLGMKATICVSNHVPKSKSDFIQSLGAELKLTGASQDDAEAACYQLERDKGMTIIPPFDHPEIIAGQGTIGLEILEDLPEVNCVIAGLSGGGLLSGISLVMKQTSPNIRTIGLSMEKGAAMYESLHADHPVTVNESPTLADSLLGGIGQENHYTFPIIKKNLDEALLIPEATIARGMAHLFAHQHIIVEGAAAISTGAVLDHYVTFNPGDHVVLIISGCNVDLNAHASAVRPYLDQV</sequence>
<evidence type="ECO:0000256" key="5">
    <source>
        <dbReference type="ARBA" id="ARBA00022898"/>
    </source>
</evidence>
<evidence type="ECO:0000256" key="8">
    <source>
        <dbReference type="ARBA" id="ARBA00031427"/>
    </source>
</evidence>
<dbReference type="NCBIfam" id="NF005680">
    <property type="entry name" value="PRK07476.1"/>
    <property type="match status" value="1"/>
</dbReference>
<dbReference type="GO" id="GO:0006567">
    <property type="term" value="P:L-threonine catabolic process"/>
    <property type="evidence" value="ECO:0007669"/>
    <property type="project" value="TreeGrafter"/>
</dbReference>
<accession>A0A4Y1ZGA9</accession>
<comment type="similarity">
    <text evidence="3">Belongs to the serine/threonine dehydratase family.</text>
</comment>
<comment type="caution">
    <text evidence="10">The sequence shown here is derived from an EMBL/GenBank/DDBJ whole genome shotgun (WGS) entry which is preliminary data.</text>
</comment>
<organism evidence="10 11">
    <name type="scientific">Sporolactobacillus inulinus</name>
    <dbReference type="NCBI Taxonomy" id="2078"/>
    <lineage>
        <taxon>Bacteria</taxon>
        <taxon>Bacillati</taxon>
        <taxon>Bacillota</taxon>
        <taxon>Bacilli</taxon>
        <taxon>Bacillales</taxon>
        <taxon>Sporolactobacillaceae</taxon>
        <taxon>Sporolactobacillus</taxon>
    </lineage>
</organism>
<evidence type="ECO:0000256" key="6">
    <source>
        <dbReference type="ARBA" id="ARBA00023239"/>
    </source>
</evidence>
<evidence type="ECO:0000256" key="7">
    <source>
        <dbReference type="ARBA" id="ARBA00025527"/>
    </source>
</evidence>
<dbReference type="GO" id="GO:0006565">
    <property type="term" value="P:L-serine catabolic process"/>
    <property type="evidence" value="ECO:0007669"/>
    <property type="project" value="TreeGrafter"/>
</dbReference>
<reference evidence="10 11" key="1">
    <citation type="submission" date="2017-11" db="EMBL/GenBank/DDBJ databases">
        <title>Draft Genome Sequence of Sporolactobacillus inulinus NBRC 111894 Isolated from Koso, a Japanese Sugar-Vegetable Fermented Beverage.</title>
        <authorList>
            <person name="Chiou T.Y."/>
            <person name="Oshima K."/>
            <person name="Suda W."/>
            <person name="Hattori M."/>
            <person name="Takahashi T."/>
        </authorList>
    </citation>
    <scope>NUCLEOTIDE SEQUENCE [LARGE SCALE GENOMIC DNA]</scope>
    <source>
        <strain evidence="10 11">NBRC111894</strain>
    </source>
</reference>
<dbReference type="AlphaFoldDB" id="A0A4Y1ZGA9"/>
<dbReference type="SUPFAM" id="SSF53686">
    <property type="entry name" value="Tryptophan synthase beta subunit-like PLP-dependent enzymes"/>
    <property type="match status" value="1"/>
</dbReference>
<dbReference type="InterPro" id="IPR001926">
    <property type="entry name" value="TrpB-like_PALP"/>
</dbReference>
<dbReference type="GO" id="GO:0003941">
    <property type="term" value="F:L-serine ammonia-lyase activity"/>
    <property type="evidence" value="ECO:0007669"/>
    <property type="project" value="TreeGrafter"/>
</dbReference>
<evidence type="ECO:0000256" key="2">
    <source>
        <dbReference type="ARBA" id="ARBA00001933"/>
    </source>
</evidence>
<protein>
    <recommendedName>
        <fullName evidence="4">threonine ammonia-lyase</fullName>
        <ecNumber evidence="4">4.3.1.19</ecNumber>
    </recommendedName>
    <alternativeName>
        <fullName evidence="8">Threonine deaminase</fullName>
    </alternativeName>
</protein>
<dbReference type="Gene3D" id="3.40.50.1100">
    <property type="match status" value="2"/>
</dbReference>
<dbReference type="RefSeq" id="WP_262393279.1">
    <property type="nucleotide sequence ID" value="NZ_BEXB01000041.1"/>
</dbReference>
<evidence type="ECO:0000256" key="1">
    <source>
        <dbReference type="ARBA" id="ARBA00001274"/>
    </source>
</evidence>
<name>A0A4Y1ZGA9_9BACL</name>
<comment type="catalytic activity">
    <reaction evidence="1">
        <text>L-threonine = 2-oxobutanoate + NH4(+)</text>
        <dbReference type="Rhea" id="RHEA:22108"/>
        <dbReference type="ChEBI" id="CHEBI:16763"/>
        <dbReference type="ChEBI" id="CHEBI:28938"/>
        <dbReference type="ChEBI" id="CHEBI:57926"/>
        <dbReference type="EC" id="4.3.1.19"/>
    </reaction>
</comment>